<accession>A0A543JJJ9</accession>
<dbReference type="Proteomes" id="UP000316628">
    <property type="component" value="Unassembled WGS sequence"/>
</dbReference>
<evidence type="ECO:0000256" key="3">
    <source>
        <dbReference type="ARBA" id="ARBA00022490"/>
    </source>
</evidence>
<reference evidence="5 6" key="1">
    <citation type="submission" date="2019-06" db="EMBL/GenBank/DDBJ databases">
        <title>Sequencing the genomes of 1000 actinobacteria strains.</title>
        <authorList>
            <person name="Klenk H.-P."/>
        </authorList>
    </citation>
    <scope>NUCLEOTIDE SEQUENCE [LARGE SCALE GENOMIC DNA]</scope>
    <source>
        <strain evidence="5 6">DSM 45456</strain>
    </source>
</reference>
<organism evidence="5 6">
    <name type="scientific">Saccharothrix saharensis</name>
    <dbReference type="NCBI Taxonomy" id="571190"/>
    <lineage>
        <taxon>Bacteria</taxon>
        <taxon>Bacillati</taxon>
        <taxon>Actinomycetota</taxon>
        <taxon>Actinomycetes</taxon>
        <taxon>Pseudonocardiales</taxon>
        <taxon>Pseudonocardiaceae</taxon>
        <taxon>Saccharothrix</taxon>
    </lineage>
</organism>
<gene>
    <name evidence="5" type="ORF">FHX81_5408</name>
</gene>
<protein>
    <submittedName>
        <fullName evidence="5">ESAT-6 protein secretion system EspG family protein</fullName>
    </submittedName>
</protein>
<dbReference type="Pfam" id="PF14011">
    <property type="entry name" value="ESX-1_EspG"/>
    <property type="match status" value="1"/>
</dbReference>
<evidence type="ECO:0000313" key="6">
    <source>
        <dbReference type="Proteomes" id="UP000316628"/>
    </source>
</evidence>
<dbReference type="InterPro" id="IPR025734">
    <property type="entry name" value="EspG"/>
</dbReference>
<sequence>MPVVGGHIVCSIAELDAVGDALELDLRRFPFTMGHGGATIEERVALVEAVHRDLAARDLVRGAEFAPALVERLRLFAEAPLGIALVGTVRDAPLVARAASDGRDGVLAVQRGDVIAFHRHSSDTVVRALVDLLPDLRPGPGSSVVVTAPPPRRPDEDFSQFRFTSGVRPAATAGSAAAEMMRRPRTGAGHFSATTLNGHREVESGAFTYLDTEAGRYAILPGVDSDGRPNATCTPVDHRYLERRLRALINLTE</sequence>
<comment type="subcellular location">
    <subcellularLocation>
        <location evidence="1">Cytoplasm</location>
    </subcellularLocation>
</comment>
<dbReference type="OrthoDB" id="5175124at2"/>
<comment type="caution">
    <text evidence="5">The sequence shown here is derived from an EMBL/GenBank/DDBJ whole genome shotgun (WGS) entry which is preliminary data.</text>
</comment>
<keyword evidence="4" id="KW-0143">Chaperone</keyword>
<evidence type="ECO:0000256" key="4">
    <source>
        <dbReference type="ARBA" id="ARBA00023186"/>
    </source>
</evidence>
<evidence type="ECO:0000313" key="5">
    <source>
        <dbReference type="EMBL" id="TQM82995.1"/>
    </source>
</evidence>
<keyword evidence="3" id="KW-0963">Cytoplasm</keyword>
<evidence type="ECO:0000256" key="1">
    <source>
        <dbReference type="ARBA" id="ARBA00004496"/>
    </source>
</evidence>
<proteinExistence type="inferred from homology"/>
<dbReference type="AlphaFoldDB" id="A0A543JJJ9"/>
<comment type="similarity">
    <text evidence="2">Belongs to the EspG family.</text>
</comment>
<dbReference type="EMBL" id="VFPP01000001">
    <property type="protein sequence ID" value="TQM82995.1"/>
    <property type="molecule type" value="Genomic_DNA"/>
</dbReference>
<name>A0A543JJJ9_9PSEU</name>
<evidence type="ECO:0000256" key="2">
    <source>
        <dbReference type="ARBA" id="ARBA00006411"/>
    </source>
</evidence>
<keyword evidence="6" id="KW-1185">Reference proteome</keyword>